<dbReference type="InterPro" id="IPR056018">
    <property type="entry name" value="DUF7597"/>
</dbReference>
<proteinExistence type="predicted"/>
<evidence type="ECO:0000313" key="4">
    <source>
        <dbReference type="EnsemblPlants" id="PNT71203"/>
    </source>
</evidence>
<dbReference type="Proteomes" id="UP000008810">
    <property type="component" value="Chromosome 2"/>
</dbReference>
<reference evidence="3" key="2">
    <citation type="submission" date="2017-06" db="EMBL/GenBank/DDBJ databases">
        <title>WGS assembly of Brachypodium distachyon.</title>
        <authorList>
            <consortium name="The International Brachypodium Initiative"/>
            <person name="Lucas S."/>
            <person name="Harmon-Smith M."/>
            <person name="Lail K."/>
            <person name="Tice H."/>
            <person name="Grimwood J."/>
            <person name="Bruce D."/>
            <person name="Barry K."/>
            <person name="Shu S."/>
            <person name="Lindquist E."/>
            <person name="Wang M."/>
            <person name="Pitluck S."/>
            <person name="Vogel J.P."/>
            <person name="Garvin D.F."/>
            <person name="Mockler T.C."/>
            <person name="Schmutz J."/>
            <person name="Rokhsar D."/>
            <person name="Bevan M.W."/>
        </authorList>
    </citation>
    <scope>NUCLEOTIDE SEQUENCE</scope>
    <source>
        <strain evidence="3">Bd21</strain>
    </source>
</reference>
<dbReference type="InParanoid" id="A0A2K2DAB0"/>
<dbReference type="FunCoup" id="A0A2K2DAB0">
    <property type="interactions" value="324"/>
</dbReference>
<dbReference type="EMBL" id="CM000881">
    <property type="protein sequence ID" value="PNT71203.1"/>
    <property type="molecule type" value="Genomic_DNA"/>
</dbReference>
<organism evidence="3">
    <name type="scientific">Brachypodium distachyon</name>
    <name type="common">Purple false brome</name>
    <name type="synonym">Trachynia distachya</name>
    <dbReference type="NCBI Taxonomy" id="15368"/>
    <lineage>
        <taxon>Eukaryota</taxon>
        <taxon>Viridiplantae</taxon>
        <taxon>Streptophyta</taxon>
        <taxon>Embryophyta</taxon>
        <taxon>Tracheophyta</taxon>
        <taxon>Spermatophyta</taxon>
        <taxon>Magnoliopsida</taxon>
        <taxon>Liliopsida</taxon>
        <taxon>Poales</taxon>
        <taxon>Poaceae</taxon>
        <taxon>BOP clade</taxon>
        <taxon>Pooideae</taxon>
        <taxon>Stipodae</taxon>
        <taxon>Brachypodieae</taxon>
        <taxon>Brachypodium</taxon>
    </lineage>
</organism>
<gene>
    <name evidence="3" type="ORF">BRADI_2g24764v3</name>
</gene>
<sequence length="806" mass="90498">MAGISPPPPHVLPRFCALWRPWISQPWNAGRRNPHMECARRWQIPITVPPSRRPDFLKVASFGRCKFRLTAESVGNLINVCLGGSLEEFRVSLIRDRVFKFSVTNRFIGFHIAKLGSFTCSNFVVFFHLLGFGGPDYLRKFDDWQKEDAQSWHSPKKVASPVQAKKSFAQVASQGPVLLSGANAIPIVRRNVFSRLERIDQPEPPLSPWNRTKEHDLADASYSVDDILKCREDHNAKLKRQQKEPVAIDTVFKRLQFPAASAPPAAPAPETHFNTFADCGKYYSSLGAPSSSSAPPSAKTTPTNTPPAGCSTATPAMANYPVDPAPFVLGHLDIVEIAGRPQHRRYHIRGQMERTNENVVIATINPAPHPDDPFVVTRGTITHFIGHHLQLRLDTVQRSSLGHAYVRMSSGADRDWLVQHSPFQHNGVTYSFTEHNRGINWRSFTYNQEVWIMLLGFYLDLWSAEHLANAVYEWGKMLVWDRSLSNMNRIVMKVKVIDVADNWGPWDHHLQANNADPIAVANAALEAANGVDQDLMQWLNHLPPEIPAAAVQENDNESGITLTLSSNTPIATPSEGSVNNNNDQQAPPHDVNAMDLQLVVQANPAPFPQNMIIGRIQIPEFSHTQEDFPLLHGPDLIKPHMETVNCLSEENKKGPIITVLGPWMDFFTAALVPPDSFTWARKVLLSNMWQVFSESSESAKEFCLRVKKAPLVITEVKRSERISKRNAEFKHFTCIDKHCLACSAKAPTISKKIVRNLSERFGLSIDQEDTASQGPQKKNKKVPYEDKTQLEKEDKKSKKNKKSDKK</sequence>
<evidence type="ECO:0000259" key="2">
    <source>
        <dbReference type="Pfam" id="PF24530"/>
    </source>
</evidence>
<feature type="compositionally biased region" description="Low complexity" evidence="1">
    <location>
        <begin position="287"/>
        <end position="308"/>
    </location>
</feature>
<evidence type="ECO:0000256" key="1">
    <source>
        <dbReference type="SAM" id="MobiDB-lite"/>
    </source>
</evidence>
<protein>
    <recommendedName>
        <fullName evidence="2">DUF7597 domain-containing protein</fullName>
    </recommendedName>
</protein>
<accession>A0A2K2DAB0</accession>
<evidence type="ECO:0000313" key="3">
    <source>
        <dbReference type="EMBL" id="PNT71203.1"/>
    </source>
</evidence>
<feature type="region of interest" description="Disordered" evidence="1">
    <location>
        <begin position="765"/>
        <end position="806"/>
    </location>
</feature>
<dbReference type="AlphaFoldDB" id="A0A2K2DAB0"/>
<keyword evidence="5" id="KW-1185">Reference proteome</keyword>
<dbReference type="PANTHER" id="PTHR33075:SF7">
    <property type="entry name" value="OS02G0303350 PROTEIN"/>
    <property type="match status" value="1"/>
</dbReference>
<name>A0A2K2DAB0_BRADI</name>
<dbReference type="OrthoDB" id="696643at2759"/>
<dbReference type="PANTHER" id="PTHR33075">
    <property type="entry name" value="OS02G0499800 PROTEIN"/>
    <property type="match status" value="1"/>
</dbReference>
<dbReference type="Pfam" id="PF24530">
    <property type="entry name" value="DUF7597"/>
    <property type="match status" value="1"/>
</dbReference>
<evidence type="ECO:0000313" key="5">
    <source>
        <dbReference type="Proteomes" id="UP000008810"/>
    </source>
</evidence>
<dbReference type="Gramene" id="PNT71203">
    <property type="protein sequence ID" value="PNT71203"/>
    <property type="gene ID" value="BRADI_2g24764v3"/>
</dbReference>
<reference evidence="3 4" key="1">
    <citation type="journal article" date="2010" name="Nature">
        <title>Genome sequencing and analysis of the model grass Brachypodium distachyon.</title>
        <authorList>
            <consortium name="International Brachypodium Initiative"/>
        </authorList>
    </citation>
    <scope>NUCLEOTIDE SEQUENCE [LARGE SCALE GENOMIC DNA]</scope>
    <source>
        <strain evidence="3 4">Bd21</strain>
    </source>
</reference>
<feature type="domain" description="DUF7597" evidence="2">
    <location>
        <begin position="337"/>
        <end position="443"/>
    </location>
</feature>
<feature type="compositionally biased region" description="Basic residues" evidence="1">
    <location>
        <begin position="797"/>
        <end position="806"/>
    </location>
</feature>
<feature type="region of interest" description="Disordered" evidence="1">
    <location>
        <begin position="287"/>
        <end position="312"/>
    </location>
</feature>
<reference evidence="4" key="3">
    <citation type="submission" date="2018-08" db="UniProtKB">
        <authorList>
            <consortium name="EnsemblPlants"/>
        </authorList>
    </citation>
    <scope>IDENTIFICATION</scope>
    <source>
        <strain evidence="4">cv. Bd21</strain>
    </source>
</reference>
<dbReference type="EnsemblPlants" id="PNT71203">
    <property type="protein sequence ID" value="PNT71203"/>
    <property type="gene ID" value="BRADI_2g24764v3"/>
</dbReference>
<feature type="compositionally biased region" description="Basic and acidic residues" evidence="1">
    <location>
        <begin position="782"/>
        <end position="796"/>
    </location>
</feature>
<dbReference type="STRING" id="15368.A0A2K2DAB0"/>